<dbReference type="Gene3D" id="3.40.50.720">
    <property type="entry name" value="NAD(P)-binding Rossmann-like Domain"/>
    <property type="match status" value="1"/>
</dbReference>
<reference evidence="6" key="1">
    <citation type="journal article" date="2019" name="Int. J. Syst. Evol. Microbiol.">
        <title>The Global Catalogue of Microorganisms (GCM) 10K type strain sequencing project: providing services to taxonomists for standard genome sequencing and annotation.</title>
        <authorList>
            <consortium name="The Broad Institute Genomics Platform"/>
            <consortium name="The Broad Institute Genome Sequencing Center for Infectious Disease"/>
            <person name="Wu L."/>
            <person name="Ma J."/>
        </authorList>
    </citation>
    <scope>NUCLEOTIDE SEQUENCE [LARGE SCALE GENOMIC DNA]</scope>
    <source>
        <strain evidence="6">KCTC 52237</strain>
    </source>
</reference>
<protein>
    <submittedName>
        <fullName evidence="5">SDR family oxidoreductase</fullName>
    </submittedName>
</protein>
<proteinExistence type="inferred from homology"/>
<dbReference type="PRINTS" id="PR00081">
    <property type="entry name" value="GDHRDH"/>
</dbReference>
<dbReference type="InterPro" id="IPR002347">
    <property type="entry name" value="SDR_fam"/>
</dbReference>
<evidence type="ECO:0000313" key="5">
    <source>
        <dbReference type="EMBL" id="MFC3116040.1"/>
    </source>
</evidence>
<organism evidence="5 6">
    <name type="scientific">Cellvibrio fontiphilus</name>
    <dbReference type="NCBI Taxonomy" id="1815559"/>
    <lineage>
        <taxon>Bacteria</taxon>
        <taxon>Pseudomonadati</taxon>
        <taxon>Pseudomonadota</taxon>
        <taxon>Gammaproteobacteria</taxon>
        <taxon>Cellvibrionales</taxon>
        <taxon>Cellvibrionaceae</taxon>
        <taxon>Cellvibrio</taxon>
    </lineage>
</organism>
<dbReference type="SMART" id="SM00822">
    <property type="entry name" value="PKS_KR"/>
    <property type="match status" value="1"/>
</dbReference>
<dbReference type="EMBL" id="JBHRTF010000004">
    <property type="protein sequence ID" value="MFC3116040.1"/>
    <property type="molecule type" value="Genomic_DNA"/>
</dbReference>
<keyword evidence="2" id="KW-0560">Oxidoreductase</keyword>
<dbReference type="NCBIfam" id="NF006565">
    <property type="entry name" value="PRK09072.1"/>
    <property type="match status" value="1"/>
</dbReference>
<dbReference type="PANTHER" id="PTHR44196:SF1">
    <property type="entry name" value="DEHYDROGENASE_REDUCTASE SDR FAMILY MEMBER 7B"/>
    <property type="match status" value="1"/>
</dbReference>
<name>A0ABV7FEJ6_9GAMM</name>
<dbReference type="InterPro" id="IPR036291">
    <property type="entry name" value="NAD(P)-bd_dom_sf"/>
</dbReference>
<dbReference type="CDD" id="cd05233">
    <property type="entry name" value="SDR_c"/>
    <property type="match status" value="1"/>
</dbReference>
<dbReference type="PROSITE" id="PS00061">
    <property type="entry name" value="ADH_SHORT"/>
    <property type="match status" value="1"/>
</dbReference>
<keyword evidence="6" id="KW-1185">Reference proteome</keyword>
<feature type="domain" description="Ketoreductase" evidence="4">
    <location>
        <begin position="6"/>
        <end position="185"/>
    </location>
</feature>
<dbReference type="Pfam" id="PF00106">
    <property type="entry name" value="adh_short"/>
    <property type="match status" value="1"/>
</dbReference>
<dbReference type="Proteomes" id="UP001595555">
    <property type="component" value="Unassembled WGS sequence"/>
</dbReference>
<evidence type="ECO:0000256" key="2">
    <source>
        <dbReference type="ARBA" id="ARBA00023002"/>
    </source>
</evidence>
<accession>A0ABV7FEJ6</accession>
<comment type="caution">
    <text evidence="5">The sequence shown here is derived from an EMBL/GenBank/DDBJ whole genome shotgun (WGS) entry which is preliminary data.</text>
</comment>
<dbReference type="PANTHER" id="PTHR44196">
    <property type="entry name" value="DEHYDROGENASE/REDUCTASE SDR FAMILY MEMBER 7B"/>
    <property type="match status" value="1"/>
</dbReference>
<evidence type="ECO:0000259" key="4">
    <source>
        <dbReference type="SMART" id="SM00822"/>
    </source>
</evidence>
<dbReference type="SUPFAM" id="SSF51735">
    <property type="entry name" value="NAD(P)-binding Rossmann-fold domains"/>
    <property type="match status" value="1"/>
</dbReference>
<sequence length="285" mass="30586">MNLHGKIVLLTGASGGIGRAIARRLATEGAILILVGRTLPALQQLAQELDLQANNGFVLEADIATHGGREKIRTALLALPQPVDVLLNCAGISLFGFLTDNSPEAIEQVIATNVTASILLTRLVLPFLHREQGRILTVGSSFGGLGYPGFAAYCASKFALRGFSEALRRELSDGQIQVGYLAPRATNTAINSPAIMAMNNTLGNAMDEPELVAAIAVKMLQATQMRDRNIGWPERLFLRINSIFPRIIDAALRKQLPIIRRYANTQSAPVAVAPVNNATISTRLS</sequence>
<comment type="similarity">
    <text evidence="1 3">Belongs to the short-chain dehydrogenases/reductases (SDR) family.</text>
</comment>
<dbReference type="PRINTS" id="PR00080">
    <property type="entry name" value="SDRFAMILY"/>
</dbReference>
<evidence type="ECO:0000256" key="3">
    <source>
        <dbReference type="RuleBase" id="RU000363"/>
    </source>
</evidence>
<dbReference type="InterPro" id="IPR057326">
    <property type="entry name" value="KR_dom"/>
</dbReference>
<dbReference type="InterPro" id="IPR020904">
    <property type="entry name" value="Sc_DH/Rdtase_CS"/>
</dbReference>
<evidence type="ECO:0000256" key="1">
    <source>
        <dbReference type="ARBA" id="ARBA00006484"/>
    </source>
</evidence>
<dbReference type="RefSeq" id="WP_378118931.1">
    <property type="nucleotide sequence ID" value="NZ_JBHRTF010000004.1"/>
</dbReference>
<gene>
    <name evidence="5" type="ORF">ACFODX_10765</name>
</gene>
<evidence type="ECO:0000313" key="6">
    <source>
        <dbReference type="Proteomes" id="UP001595555"/>
    </source>
</evidence>